<dbReference type="EMBL" id="RJVO01000003">
    <property type="protein sequence ID" value="ROH90879.1"/>
    <property type="molecule type" value="Genomic_DNA"/>
</dbReference>
<proteinExistence type="predicted"/>
<dbReference type="InParanoid" id="A0A3N0VDP8"/>
<evidence type="ECO:0000313" key="2">
    <source>
        <dbReference type="Proteomes" id="UP000282106"/>
    </source>
</evidence>
<organism evidence="1 2">
    <name type="scientific">Stagnimonas aquatica</name>
    <dbReference type="NCBI Taxonomy" id="2689987"/>
    <lineage>
        <taxon>Bacteria</taxon>
        <taxon>Pseudomonadati</taxon>
        <taxon>Pseudomonadota</taxon>
        <taxon>Gammaproteobacteria</taxon>
        <taxon>Nevskiales</taxon>
        <taxon>Nevskiaceae</taxon>
        <taxon>Stagnimonas</taxon>
    </lineage>
</organism>
<sequence length="164" mass="18003">MSTKIDLEHKFSKGVASVWKMYSDRAFFERKYKDSGYSNIEVLDYQSSAKGFSITVRYDAGSDAPLPDFAKKFIGERISVTQTDSWDAASKTGKISTEIKGAPVKVTAEMKLEGDAKSAVNRMKWTLSCGIPLVGGKLEALLGEDVKVKSARDQTVSAKILADY</sequence>
<protein>
    <submittedName>
        <fullName evidence="1">DUF2505 domain-containing protein</fullName>
    </submittedName>
</protein>
<dbReference type="Proteomes" id="UP000282106">
    <property type="component" value="Unassembled WGS sequence"/>
</dbReference>
<name>A0A3N0VDP8_9GAMM</name>
<gene>
    <name evidence="1" type="ORF">ED208_07810</name>
</gene>
<reference evidence="1 2" key="1">
    <citation type="submission" date="2018-10" db="EMBL/GenBank/DDBJ databases">
        <authorList>
            <person name="Chen W.-M."/>
        </authorList>
    </citation>
    <scope>NUCLEOTIDE SEQUENCE [LARGE SCALE GENOMIC DNA]</scope>
    <source>
        <strain evidence="1 2">THS-13</strain>
    </source>
</reference>
<dbReference type="AlphaFoldDB" id="A0A3N0VDP8"/>
<dbReference type="Pfam" id="PF10698">
    <property type="entry name" value="DUF2505"/>
    <property type="match status" value="1"/>
</dbReference>
<keyword evidence="2" id="KW-1185">Reference proteome</keyword>
<dbReference type="RefSeq" id="WP_123211334.1">
    <property type="nucleotide sequence ID" value="NZ_RJVO01000003.1"/>
</dbReference>
<dbReference type="InterPro" id="IPR019639">
    <property type="entry name" value="DUF2505"/>
</dbReference>
<accession>A0A3N0VDP8</accession>
<comment type="caution">
    <text evidence="1">The sequence shown here is derived from an EMBL/GenBank/DDBJ whole genome shotgun (WGS) entry which is preliminary data.</text>
</comment>
<evidence type="ECO:0000313" key="1">
    <source>
        <dbReference type="EMBL" id="ROH90879.1"/>
    </source>
</evidence>